<keyword evidence="2" id="KW-1185">Reference proteome</keyword>
<feature type="non-terminal residue" evidence="1">
    <location>
        <position position="102"/>
    </location>
</feature>
<dbReference type="EMBL" id="CAJNJA010013699">
    <property type="protein sequence ID" value="CAE7327251.1"/>
    <property type="molecule type" value="Genomic_DNA"/>
</dbReference>
<comment type="caution">
    <text evidence="1">The sequence shown here is derived from an EMBL/GenBank/DDBJ whole genome shotgun (WGS) entry which is preliminary data.</text>
</comment>
<name>A0A812P3G0_9DINO</name>
<dbReference type="OrthoDB" id="10267436at2759"/>
<dbReference type="InterPro" id="IPR029071">
    <property type="entry name" value="Ubiquitin-like_domsf"/>
</dbReference>
<evidence type="ECO:0000313" key="2">
    <source>
        <dbReference type="Proteomes" id="UP000601435"/>
    </source>
</evidence>
<organism evidence="1 2">
    <name type="scientific">Symbiodinium necroappetens</name>
    <dbReference type="NCBI Taxonomy" id="1628268"/>
    <lineage>
        <taxon>Eukaryota</taxon>
        <taxon>Sar</taxon>
        <taxon>Alveolata</taxon>
        <taxon>Dinophyceae</taxon>
        <taxon>Suessiales</taxon>
        <taxon>Symbiodiniaceae</taxon>
        <taxon>Symbiodinium</taxon>
    </lineage>
</organism>
<dbReference type="SUPFAM" id="SSF54236">
    <property type="entry name" value="Ubiquitin-like"/>
    <property type="match status" value="1"/>
</dbReference>
<protein>
    <recommendedName>
        <fullName evidence="3">Ubiquitin-like domain-containing protein</fullName>
    </recommendedName>
</protein>
<dbReference type="AlphaFoldDB" id="A0A812P3G0"/>
<evidence type="ECO:0008006" key="3">
    <source>
        <dbReference type="Google" id="ProtNLM"/>
    </source>
</evidence>
<dbReference type="Proteomes" id="UP000601435">
    <property type="component" value="Unassembled WGS sequence"/>
</dbReference>
<proteinExistence type="predicted"/>
<gene>
    <name evidence="1" type="ORF">SNEC2469_LOCUS8268</name>
</gene>
<dbReference type="CDD" id="cd17039">
    <property type="entry name" value="Ubl_ubiquitin_like"/>
    <property type="match status" value="1"/>
</dbReference>
<sequence length="102" mass="10807">MFSDDAREWTLHVNAAVDGGVICTVKALPSDTVISVHQKVVAKLGYVSRFRLLAGCCILTGGTTLEAAGLCDNCSLQLIWLPSDVLATASTDTTAAFWSMES</sequence>
<reference evidence="1" key="1">
    <citation type="submission" date="2021-02" db="EMBL/GenBank/DDBJ databases">
        <authorList>
            <person name="Dougan E. K."/>
            <person name="Rhodes N."/>
            <person name="Thang M."/>
            <person name="Chan C."/>
        </authorList>
    </citation>
    <scope>NUCLEOTIDE SEQUENCE</scope>
</reference>
<accession>A0A812P3G0</accession>
<evidence type="ECO:0000313" key="1">
    <source>
        <dbReference type="EMBL" id="CAE7327251.1"/>
    </source>
</evidence>